<sequence length="389" mass="44615">MHILTLVEHLSVQRLIDTCVNINPATGRTHIPEHQKQYLIRSAQSVSTDMIEKGEKLLERSRDRVRDLDSMALIIDLWACSYNRTDYLALLCPTETEDLFLGFIEHTKTHTGDNIRASLEDLLYNKIKIKREAKLYVTCDRGSGETKCLEDMANTDHIKCGCHLWHSTARDVFGKSEGKKAKKRARGFGNDMTEKDWKLLKRVQRLFALISAINAAASHKRVKLKADLELLIKECEELCMDEDEIPSANADVPTIDQTTRWNGPRNVWGTFSPFQENPSYLLLQDMCKNGNSEARRNLKFPVSGDKDSLMCKAVSKHLEHIHGAFLSKLEMARTNLVEGMYILDQLLKYLKKASLNKKDEAHGVMRLLYLNLKHRIDNEMLTVDVMKWT</sequence>
<reference evidence="1 2" key="1">
    <citation type="journal article" date="2018" name="PLoS ONE">
        <title>The draft genome of Kipferlia bialata reveals reductive genome evolution in fornicate parasites.</title>
        <authorList>
            <person name="Tanifuji G."/>
            <person name="Takabayashi S."/>
            <person name="Kume K."/>
            <person name="Takagi M."/>
            <person name="Nakayama T."/>
            <person name="Kamikawa R."/>
            <person name="Inagaki Y."/>
            <person name="Hashimoto T."/>
        </authorList>
    </citation>
    <scope>NUCLEOTIDE SEQUENCE [LARGE SCALE GENOMIC DNA]</scope>
    <source>
        <strain evidence="1">NY0173</strain>
    </source>
</reference>
<organism evidence="1 2">
    <name type="scientific">Kipferlia bialata</name>
    <dbReference type="NCBI Taxonomy" id="797122"/>
    <lineage>
        <taxon>Eukaryota</taxon>
        <taxon>Metamonada</taxon>
        <taxon>Carpediemonas-like organisms</taxon>
        <taxon>Kipferlia</taxon>
    </lineage>
</organism>
<dbReference type="AlphaFoldDB" id="A0A9K3D5S7"/>
<protein>
    <submittedName>
        <fullName evidence="1">Uncharacterized protein</fullName>
    </submittedName>
</protein>
<proteinExistence type="predicted"/>
<keyword evidence="2" id="KW-1185">Reference proteome</keyword>
<accession>A0A9K3D5S7</accession>
<gene>
    <name evidence="1" type="ORF">KIPB_010938</name>
</gene>
<dbReference type="EMBL" id="BDIP01004254">
    <property type="protein sequence ID" value="GIQ88641.1"/>
    <property type="molecule type" value="Genomic_DNA"/>
</dbReference>
<evidence type="ECO:0000313" key="2">
    <source>
        <dbReference type="Proteomes" id="UP000265618"/>
    </source>
</evidence>
<dbReference type="Proteomes" id="UP000265618">
    <property type="component" value="Unassembled WGS sequence"/>
</dbReference>
<evidence type="ECO:0000313" key="1">
    <source>
        <dbReference type="EMBL" id="GIQ88641.1"/>
    </source>
</evidence>
<comment type="caution">
    <text evidence="1">The sequence shown here is derived from an EMBL/GenBank/DDBJ whole genome shotgun (WGS) entry which is preliminary data.</text>
</comment>
<name>A0A9K3D5S7_9EUKA</name>